<dbReference type="OMA" id="NATPRHY"/>
<evidence type="ECO:0000256" key="6">
    <source>
        <dbReference type="SAM" id="MobiDB-lite"/>
    </source>
</evidence>
<comment type="similarity">
    <text evidence="5">Belongs to the FAM234 family.</text>
</comment>
<feature type="non-terminal residue" evidence="9">
    <location>
        <position position="578"/>
    </location>
</feature>
<dbReference type="OrthoDB" id="6364780at2759"/>
<organism evidence="9 10">
    <name type="scientific">Stegodyphus mimosarum</name>
    <name type="common">African social velvet spider</name>
    <dbReference type="NCBI Taxonomy" id="407821"/>
    <lineage>
        <taxon>Eukaryota</taxon>
        <taxon>Metazoa</taxon>
        <taxon>Ecdysozoa</taxon>
        <taxon>Arthropoda</taxon>
        <taxon>Chelicerata</taxon>
        <taxon>Arachnida</taxon>
        <taxon>Araneae</taxon>
        <taxon>Araneomorphae</taxon>
        <taxon>Entelegynae</taxon>
        <taxon>Eresoidea</taxon>
        <taxon>Eresidae</taxon>
        <taxon>Stegodyphus</taxon>
    </lineage>
</organism>
<evidence type="ECO:0000256" key="1">
    <source>
        <dbReference type="ARBA" id="ARBA00004167"/>
    </source>
</evidence>
<dbReference type="InterPro" id="IPR015943">
    <property type="entry name" value="WD40/YVTN_repeat-like_dom_sf"/>
</dbReference>
<feature type="domain" description="FAM234A/B beta-propeller" evidence="8">
    <location>
        <begin position="147"/>
        <end position="426"/>
    </location>
</feature>
<sequence>MKLNATPRHYMPLSQNQSDDDESGPTKEDKVDKLSFKNAFTSCEGLSNNIRQSETDDVVTKTLPMSPLRIVLFVLSLILCVLFVIIFVFFIPCSMHGSLNMTCSLNYRWQKTFLNLSFTSPLDFVSSHLLKNRLIIFGYMTDEESGLLAVQESSGKEQWRLPFHSTPFSSICNVIDVNLDGVPECLVIGSNGLLVAVDIKRGVSLWYLHNHRDINDAHSISGPLVVPDCDGDGILDVVISYNVSDDENISYLAVVSGGTGQIVGSLVQLEQCSGSITDFFPWEFQNETQIILYCGEKPGNLWMLSSSAVCNKALNETEKLLLKSIFRIPHFIEDVEFYKISDSSNQFIVAMDGSKFMVLDWTPDLNFYVPWKNYVDSNHHLSVMMDGQFVEGSSTQLVISSRNVSHSKVIGLCLSSGKEVWSFTLDGGIVVSAVKLPKFFGETDGLILKILQSFPLYEQEKHDQNPRNSSSNTKEIIKNLDTQSLEENYVLVKCGRNPIMKTISTEEVLAHCKGNICKPDVYTTNATVLVRNSESGSFDLVTVTSTELASNSSSISLVKTVIKYLNIESIAAFSRCNG</sequence>
<dbReference type="InterPro" id="IPR011047">
    <property type="entry name" value="Quinoprotein_ADH-like_sf"/>
</dbReference>
<feature type="region of interest" description="Disordered" evidence="6">
    <location>
        <begin position="1"/>
        <end position="29"/>
    </location>
</feature>
<keyword evidence="10" id="KW-1185">Reference proteome</keyword>
<protein>
    <submittedName>
        <fullName evidence="9">Protein ITFG3</fullName>
    </submittedName>
</protein>
<dbReference type="AlphaFoldDB" id="A0A087UAK1"/>
<evidence type="ECO:0000256" key="4">
    <source>
        <dbReference type="ARBA" id="ARBA00023136"/>
    </source>
</evidence>
<name>A0A087UAK1_STEMI</name>
<accession>A0A087UAK1</accession>
<evidence type="ECO:0000256" key="7">
    <source>
        <dbReference type="SAM" id="Phobius"/>
    </source>
</evidence>
<dbReference type="PANTHER" id="PTHR21419:SF30">
    <property type="entry name" value="IG-LIKE DOMAIN-CONTAINING PROTEIN"/>
    <property type="match status" value="1"/>
</dbReference>
<evidence type="ECO:0000256" key="5">
    <source>
        <dbReference type="ARBA" id="ARBA00025791"/>
    </source>
</evidence>
<dbReference type="InterPro" id="IPR055409">
    <property type="entry name" value="Beta-prop_FAM234A_B"/>
</dbReference>
<dbReference type="SUPFAM" id="SSF50998">
    <property type="entry name" value="Quinoprotein alcohol dehydrogenase-like"/>
    <property type="match status" value="1"/>
</dbReference>
<dbReference type="Pfam" id="PF23727">
    <property type="entry name" value="Beta-prop_FAM234A_B"/>
    <property type="match status" value="1"/>
</dbReference>
<reference evidence="9 10" key="1">
    <citation type="submission" date="2013-11" db="EMBL/GenBank/DDBJ databases">
        <title>Genome sequencing of Stegodyphus mimosarum.</title>
        <authorList>
            <person name="Bechsgaard J."/>
        </authorList>
    </citation>
    <scope>NUCLEOTIDE SEQUENCE [LARGE SCALE GENOMIC DNA]</scope>
</reference>
<evidence type="ECO:0000313" key="9">
    <source>
        <dbReference type="EMBL" id="KFM74390.1"/>
    </source>
</evidence>
<evidence type="ECO:0000313" key="10">
    <source>
        <dbReference type="Proteomes" id="UP000054359"/>
    </source>
</evidence>
<gene>
    <name evidence="9" type="ORF">X975_17729</name>
</gene>
<keyword evidence="2 7" id="KW-0812">Transmembrane</keyword>
<keyword evidence="4 7" id="KW-0472">Membrane</keyword>
<evidence type="ECO:0000256" key="2">
    <source>
        <dbReference type="ARBA" id="ARBA00022692"/>
    </source>
</evidence>
<dbReference type="GO" id="GO:0016020">
    <property type="term" value="C:membrane"/>
    <property type="evidence" value="ECO:0007669"/>
    <property type="project" value="UniProtKB-SubCell"/>
</dbReference>
<dbReference type="Proteomes" id="UP000054359">
    <property type="component" value="Unassembled WGS sequence"/>
</dbReference>
<feature type="transmembrane region" description="Helical" evidence="7">
    <location>
        <begin position="70"/>
        <end position="91"/>
    </location>
</feature>
<evidence type="ECO:0000259" key="8">
    <source>
        <dbReference type="Pfam" id="PF23727"/>
    </source>
</evidence>
<dbReference type="InterPro" id="IPR045232">
    <property type="entry name" value="FAM234"/>
</dbReference>
<evidence type="ECO:0000256" key="3">
    <source>
        <dbReference type="ARBA" id="ARBA00022989"/>
    </source>
</evidence>
<keyword evidence="3 7" id="KW-1133">Transmembrane helix</keyword>
<comment type="subcellular location">
    <subcellularLocation>
        <location evidence="1">Membrane</location>
        <topology evidence="1">Single-pass membrane protein</topology>
    </subcellularLocation>
</comment>
<proteinExistence type="inferred from homology"/>
<dbReference type="EMBL" id="KK119010">
    <property type="protein sequence ID" value="KFM74390.1"/>
    <property type="molecule type" value="Genomic_DNA"/>
</dbReference>
<dbReference type="Gene3D" id="2.130.10.10">
    <property type="entry name" value="YVTN repeat-like/Quinoprotein amine dehydrogenase"/>
    <property type="match status" value="1"/>
</dbReference>
<dbReference type="PANTHER" id="PTHR21419">
    <property type="match status" value="1"/>
</dbReference>